<proteinExistence type="predicted"/>
<dbReference type="GO" id="GO:0072380">
    <property type="term" value="C:TRC complex"/>
    <property type="evidence" value="ECO:0007669"/>
    <property type="project" value="TreeGrafter"/>
</dbReference>
<dbReference type="PANTHER" id="PTHR45831">
    <property type="entry name" value="LD24721P"/>
    <property type="match status" value="1"/>
</dbReference>
<dbReference type="InterPro" id="IPR011990">
    <property type="entry name" value="TPR-like_helical_dom_sf"/>
</dbReference>
<accession>D2V117</accession>
<feature type="compositionally biased region" description="Basic residues" evidence="3">
    <location>
        <begin position="20"/>
        <end position="31"/>
    </location>
</feature>
<organism evidence="5">
    <name type="scientific">Naegleria gruberi</name>
    <name type="common">Amoeba</name>
    <dbReference type="NCBI Taxonomy" id="5762"/>
    <lineage>
        <taxon>Eukaryota</taxon>
        <taxon>Discoba</taxon>
        <taxon>Heterolobosea</taxon>
        <taxon>Tetramitia</taxon>
        <taxon>Eutetramitia</taxon>
        <taxon>Vahlkampfiidae</taxon>
        <taxon>Naegleria</taxon>
    </lineage>
</organism>
<dbReference type="GO" id="GO:0006620">
    <property type="term" value="P:post-translational protein targeting to endoplasmic reticulum membrane"/>
    <property type="evidence" value="ECO:0007669"/>
    <property type="project" value="TreeGrafter"/>
</dbReference>
<dbReference type="OMA" id="DINCRSM"/>
<dbReference type="RefSeq" id="XP_002682572.1">
    <property type="nucleotide sequence ID" value="XM_002682526.1"/>
</dbReference>
<feature type="compositionally biased region" description="Polar residues" evidence="3">
    <location>
        <begin position="76"/>
        <end position="90"/>
    </location>
</feature>
<dbReference type="AlphaFoldDB" id="D2V117"/>
<dbReference type="GO" id="GO:0016020">
    <property type="term" value="C:membrane"/>
    <property type="evidence" value="ECO:0007669"/>
    <property type="project" value="TreeGrafter"/>
</dbReference>
<keyword evidence="2" id="KW-0802">TPR repeat</keyword>
<protein>
    <submittedName>
        <fullName evidence="4">Predicted protein</fullName>
    </submittedName>
</protein>
<feature type="compositionally biased region" description="Low complexity" evidence="3">
    <location>
        <begin position="1"/>
        <end position="12"/>
    </location>
</feature>
<dbReference type="SMART" id="SM00028">
    <property type="entry name" value="TPR"/>
    <property type="match status" value="3"/>
</dbReference>
<feature type="compositionally biased region" description="Basic and acidic residues" evidence="3">
    <location>
        <begin position="966"/>
        <end position="987"/>
    </location>
</feature>
<reference evidence="4 5" key="1">
    <citation type="journal article" date="2010" name="Cell">
        <title>The genome of Naegleria gruberi illuminates early eukaryotic versatility.</title>
        <authorList>
            <person name="Fritz-Laylin L.K."/>
            <person name="Prochnik S.E."/>
            <person name="Ginger M.L."/>
            <person name="Dacks J.B."/>
            <person name="Carpenter M.L."/>
            <person name="Field M.C."/>
            <person name="Kuo A."/>
            <person name="Paredez A."/>
            <person name="Chapman J."/>
            <person name="Pham J."/>
            <person name="Shu S."/>
            <person name="Neupane R."/>
            <person name="Cipriano M."/>
            <person name="Mancuso J."/>
            <person name="Tu H."/>
            <person name="Salamov A."/>
            <person name="Lindquist E."/>
            <person name="Shapiro H."/>
            <person name="Lucas S."/>
            <person name="Grigoriev I.V."/>
            <person name="Cande W.Z."/>
            <person name="Fulton C."/>
            <person name="Rokhsar D.S."/>
            <person name="Dawson S.C."/>
        </authorList>
    </citation>
    <scope>NUCLEOTIDE SEQUENCE [LARGE SCALE GENOMIC DNA]</scope>
    <source>
        <strain evidence="4 5">NEG-M</strain>
    </source>
</reference>
<feature type="compositionally biased region" description="Basic residues" evidence="3">
    <location>
        <begin position="949"/>
        <end position="965"/>
    </location>
</feature>
<feature type="region of interest" description="Disordered" evidence="3">
    <location>
        <begin position="803"/>
        <end position="832"/>
    </location>
</feature>
<feature type="compositionally biased region" description="Basic and acidic residues" evidence="3">
    <location>
        <begin position="924"/>
        <end position="948"/>
    </location>
</feature>
<gene>
    <name evidence="4" type="ORF">NAEGRDRAFT_62492</name>
</gene>
<evidence type="ECO:0000313" key="4">
    <source>
        <dbReference type="EMBL" id="EFC49828.1"/>
    </source>
</evidence>
<evidence type="ECO:0000256" key="1">
    <source>
        <dbReference type="ARBA" id="ARBA00022737"/>
    </source>
</evidence>
<dbReference type="InterPro" id="IPR047150">
    <property type="entry name" value="SGT"/>
</dbReference>
<dbReference type="SUPFAM" id="SSF48452">
    <property type="entry name" value="TPR-like"/>
    <property type="match status" value="1"/>
</dbReference>
<feature type="compositionally biased region" description="Polar residues" evidence="3">
    <location>
        <begin position="883"/>
        <end position="892"/>
    </location>
</feature>
<dbReference type="InParanoid" id="D2V117"/>
<dbReference type="Proteomes" id="UP000006671">
    <property type="component" value="Unassembled WGS sequence"/>
</dbReference>
<feature type="compositionally biased region" description="Low complexity" evidence="3">
    <location>
        <begin position="32"/>
        <end position="47"/>
    </location>
</feature>
<dbReference type="GO" id="GO:0060090">
    <property type="term" value="F:molecular adaptor activity"/>
    <property type="evidence" value="ECO:0007669"/>
    <property type="project" value="TreeGrafter"/>
</dbReference>
<evidence type="ECO:0000256" key="3">
    <source>
        <dbReference type="SAM" id="MobiDB-lite"/>
    </source>
</evidence>
<feature type="region of interest" description="Disordered" evidence="3">
    <location>
        <begin position="880"/>
        <end position="1043"/>
    </location>
</feature>
<feature type="compositionally biased region" description="Acidic residues" evidence="3">
    <location>
        <begin position="1009"/>
        <end position="1020"/>
    </location>
</feature>
<dbReference type="EMBL" id="GG738847">
    <property type="protein sequence ID" value="EFC49828.1"/>
    <property type="molecule type" value="Genomic_DNA"/>
</dbReference>
<feature type="compositionally biased region" description="Polar residues" evidence="3">
    <location>
        <begin position="988"/>
        <end position="1002"/>
    </location>
</feature>
<dbReference type="Gene3D" id="1.25.10.10">
    <property type="entry name" value="Leucine-rich Repeat Variant"/>
    <property type="match status" value="1"/>
</dbReference>
<dbReference type="InterPro" id="IPR019734">
    <property type="entry name" value="TPR_rpt"/>
</dbReference>
<dbReference type="OrthoDB" id="320938at2759"/>
<dbReference type="SUPFAM" id="SSF48371">
    <property type="entry name" value="ARM repeat"/>
    <property type="match status" value="1"/>
</dbReference>
<dbReference type="GeneID" id="8852339"/>
<dbReference type="InterPro" id="IPR016024">
    <property type="entry name" value="ARM-type_fold"/>
</dbReference>
<sequence length="1069" mass="120711">MPSNSDSKSSSKQKGDANKKKSKKQTPKRKNSTSSNNNNNTTQQNHSNAKHEKANSSSPSREMIETSSSLVVSSSTDNMDQQNIMDNSTPNTIFEQRKKFALKKIIAGYTKGISFLHHQKYEIAIGCFTTSLGLKQNLYVTIVKDDEEGGVLDDLQNCQTQEPPFILESTLFDDDQHRQDLHSSLGFHDISCSSSSLPLSPCTFTLYILRAIAFIGHHVYSKAVVDCDSVLRQNSSYHSAYIIKGHALICMKKYKEAYMNFTALLEQVSINSQMDSQEKNYQNNNGRHSHKCDIDFTLLLGSKEDVFDSLRTLHGTSYHINEMSKKQNKTKSDLDALEQSVVNICKYCDYYAKSIVEYEKKKCAEVFGYKPSMEEISNEMEFQNSENFTDYDEDLVNDENDFGLNILDIYCLASSPTDINCRSMGAVLLVDYIASAVNECSRAMSEDFDKIDIQNKKENKSVLEEIFKEEEERSLILNGIDSILDSLCLWDDQELKLFSTRAVTDLCSVDTDCSLRRRIVQYEDGDALRQIIQQLSLIDYIILDIGECDHQLCDLLDASVSALASIARGGSSDISRTIYEMNGLVALSPILLQVSRSLAVQRMPVVKAVYIAQCYAYLSVENFDVKEAIVSDEKTLIALYKLSHQIIDVEAKNFAIITIGNSCQNPECWGKPLLLKQISEQVNNTLISKGYLELLLDIIKKVPNPNSPFGKPGIDMSLIELQYNSINTMTGLLGFESGRKRFEKNKGEEILTDIIFNSKFEALRDVSAKARTFYITLNDYGDNISEFVFTKFKILNFLDSRHDVSEPPKPIQTEPIKSIKPPQQPSSNGNSREEIIREETMRFMEMKKKGELPNDFNEDFYSKLMNGILGIGIVGMSQDKKGTSANGKNNQQVDDKKITSPKPTNTVPPKPQKNVYNEPLIVKDISHLLRGDSTKKEDQPTAPKEDPKKKNKKNKKGSKSKNKKKQQQDAKKSKNKTQEPVDNKKSEPSSQQQGHNANSSVVEQRVIELSDDEDSEDDPLTETTTPVNVTHEEPPQPIIVNEYEGKTPEEIFLLEFEKGMSRLVKEMWM</sequence>
<feature type="region of interest" description="Disordered" evidence="3">
    <location>
        <begin position="1"/>
        <end position="90"/>
    </location>
</feature>
<keyword evidence="1" id="KW-0677">Repeat</keyword>
<dbReference type="Gene3D" id="1.25.40.10">
    <property type="entry name" value="Tetratricopeptide repeat domain"/>
    <property type="match status" value="1"/>
</dbReference>
<evidence type="ECO:0000256" key="2">
    <source>
        <dbReference type="ARBA" id="ARBA00022803"/>
    </source>
</evidence>
<dbReference type="PANTHER" id="PTHR45831:SF2">
    <property type="entry name" value="LD24721P"/>
    <property type="match status" value="1"/>
</dbReference>
<name>D2V117_NAEGR</name>
<keyword evidence="5" id="KW-1185">Reference proteome</keyword>
<dbReference type="InterPro" id="IPR011989">
    <property type="entry name" value="ARM-like"/>
</dbReference>
<evidence type="ECO:0000313" key="5">
    <source>
        <dbReference type="Proteomes" id="UP000006671"/>
    </source>
</evidence>
<dbReference type="VEuPathDB" id="AmoebaDB:NAEGRDRAFT_62492"/>
<dbReference type="KEGG" id="ngr:NAEGRDRAFT_62492"/>